<evidence type="ECO:0000313" key="6">
    <source>
        <dbReference type="Proteomes" id="UP000001353"/>
    </source>
</evidence>
<reference evidence="5 6" key="1">
    <citation type="journal article" date="2011" name="BMC Genomics">
        <title>Comparative genome analysis and genome-guided physiological analysis of Roseobacter litoralis.</title>
        <authorList>
            <person name="Kalhoefer D."/>
            <person name="Thole S."/>
            <person name="Voget S."/>
            <person name="Lehmann R."/>
            <person name="Liesegang H."/>
            <person name="Wollher A."/>
            <person name="Daniel R."/>
            <person name="Simon M."/>
            <person name="Brinkhoff T."/>
        </authorList>
    </citation>
    <scope>NUCLEOTIDE SEQUENCE [LARGE SCALE GENOMIC DNA]</scope>
    <source>
        <strain evidence="6">ATCC 49566 / DSM 6996 / JCM 21268 / NBRC 15278 / OCh 149</strain>
    </source>
</reference>
<feature type="transmembrane region" description="Helical" evidence="3">
    <location>
        <begin position="74"/>
        <end position="92"/>
    </location>
</feature>
<dbReference type="OrthoDB" id="9807628at2"/>
<evidence type="ECO:0000313" key="5">
    <source>
        <dbReference type="EMBL" id="AEI95979.1"/>
    </source>
</evidence>
<dbReference type="InterPro" id="IPR011990">
    <property type="entry name" value="TPR-like_helical_dom_sf"/>
</dbReference>
<keyword evidence="1" id="KW-0802">TPR repeat</keyword>
<name>F7ZFH4_ROSLO</name>
<protein>
    <recommendedName>
        <fullName evidence="4">VWFA domain-containing protein</fullName>
    </recommendedName>
</protein>
<evidence type="ECO:0000256" key="3">
    <source>
        <dbReference type="SAM" id="Phobius"/>
    </source>
</evidence>
<evidence type="ECO:0000259" key="4">
    <source>
        <dbReference type="Pfam" id="PF13519"/>
    </source>
</evidence>
<dbReference type="PROSITE" id="PS50005">
    <property type="entry name" value="TPR"/>
    <property type="match status" value="1"/>
</dbReference>
<feature type="domain" description="VWFA" evidence="4">
    <location>
        <begin position="105"/>
        <end position="210"/>
    </location>
</feature>
<dbReference type="SUPFAM" id="SSF48452">
    <property type="entry name" value="TPR-like"/>
    <property type="match status" value="1"/>
</dbReference>
<dbReference type="InterPro" id="IPR019734">
    <property type="entry name" value="TPR_rpt"/>
</dbReference>
<feature type="region of interest" description="Disordered" evidence="2">
    <location>
        <begin position="446"/>
        <end position="471"/>
    </location>
</feature>
<proteinExistence type="predicted"/>
<sequence length="514" mass="56635">MGDFLFITLAELLRAFHFIRPFVLLAVPVVLGLWWMVRRGTVRKDQNTDGISPHLKKALTVGEAQGRRFTPIDGVAAAMILTVLAAAGPTWSRMPDPFVSPTAPVVIVLKNTASMEQTDVAPSRLELAKFKIRDLLEMRAGARTALIAYAGSAHRVVPLTEDAQIMVPYLEGLTPDVMPQEGNNAQGALALAMEILATEDAPGGILFLLDDLDPQDVSAITQAGANAVVLHQILPSGTNSRGLDMVEGAPVIPVTVDDADLRQIDRTLNAAYRAAVLETSTQPWHDRGWIFAIPAALLCLIWFRRGWTMKWAVVVLVTMTGVLQPQRAAAEGVADWFLTPDQQGQRAYNRNEFKRAAELFQDPMWQGYAMMRDGQYDKAVEVLARIETAEAAFAQGLAHIRNRQYRDGVRAFETVLERDPDYPGAAENLATAQEIVDYIETVQEQSDTGEEAGIGADDTVFDNESERGAETQIEASDPDELGMLSAEQWMNTVDTRTGDFLRQRFLIEQSRSTE</sequence>
<organism evidence="5 6">
    <name type="scientific">Roseobacter litoralis (strain ATCC 49566 / DSM 6996 / JCM 21268 / NBRC 15278 / OCh 149)</name>
    <dbReference type="NCBI Taxonomy" id="391595"/>
    <lineage>
        <taxon>Bacteria</taxon>
        <taxon>Pseudomonadati</taxon>
        <taxon>Pseudomonadota</taxon>
        <taxon>Alphaproteobacteria</taxon>
        <taxon>Rhodobacterales</taxon>
        <taxon>Roseobacteraceae</taxon>
        <taxon>Roseobacter</taxon>
    </lineage>
</organism>
<dbReference type="InterPro" id="IPR036465">
    <property type="entry name" value="vWFA_dom_sf"/>
</dbReference>
<gene>
    <name evidence="5" type="ordered locus">RLO149_c040830</name>
</gene>
<dbReference type="Gene3D" id="1.25.40.10">
    <property type="entry name" value="Tetratricopeptide repeat domain"/>
    <property type="match status" value="1"/>
</dbReference>
<dbReference type="PANTHER" id="PTHR22550">
    <property type="entry name" value="SPORE GERMINATION PROTEIN"/>
    <property type="match status" value="1"/>
</dbReference>
<dbReference type="InterPro" id="IPR050768">
    <property type="entry name" value="UPF0353/GerABKA_families"/>
</dbReference>
<dbReference type="Proteomes" id="UP000001353">
    <property type="component" value="Chromosome"/>
</dbReference>
<keyword evidence="3" id="KW-1133">Transmembrane helix</keyword>
<accession>F7ZFH4</accession>
<dbReference type="AlphaFoldDB" id="F7ZFH4"/>
<dbReference type="STRING" id="391595.RLO149_c040830"/>
<dbReference type="eggNOG" id="COG2304">
    <property type="taxonomic scope" value="Bacteria"/>
</dbReference>
<dbReference type="eggNOG" id="COG0457">
    <property type="taxonomic scope" value="Bacteria"/>
</dbReference>
<dbReference type="KEGG" id="rli:RLO149_c040830"/>
<dbReference type="Pfam" id="PF13519">
    <property type="entry name" value="VWA_2"/>
    <property type="match status" value="1"/>
</dbReference>
<keyword evidence="6" id="KW-1185">Reference proteome</keyword>
<feature type="repeat" description="TPR" evidence="1">
    <location>
        <begin position="389"/>
        <end position="422"/>
    </location>
</feature>
<feature type="transmembrane region" description="Helical" evidence="3">
    <location>
        <begin position="18"/>
        <end position="37"/>
    </location>
</feature>
<dbReference type="SUPFAM" id="SSF53300">
    <property type="entry name" value="vWA-like"/>
    <property type="match status" value="1"/>
</dbReference>
<dbReference type="Gene3D" id="3.40.50.410">
    <property type="entry name" value="von Willebrand factor, type A domain"/>
    <property type="match status" value="1"/>
</dbReference>
<keyword evidence="3" id="KW-0472">Membrane</keyword>
<dbReference type="PANTHER" id="PTHR22550:SF14">
    <property type="entry name" value="VWFA DOMAIN-CONTAINING PROTEIN"/>
    <property type="match status" value="1"/>
</dbReference>
<dbReference type="HOGENOM" id="CLU_024570_3_2_5"/>
<dbReference type="RefSeq" id="WP_013963858.1">
    <property type="nucleotide sequence ID" value="NC_015730.1"/>
</dbReference>
<evidence type="ECO:0000256" key="1">
    <source>
        <dbReference type="PROSITE-ProRule" id="PRU00339"/>
    </source>
</evidence>
<dbReference type="InterPro" id="IPR002035">
    <property type="entry name" value="VWF_A"/>
</dbReference>
<evidence type="ECO:0000256" key="2">
    <source>
        <dbReference type="SAM" id="MobiDB-lite"/>
    </source>
</evidence>
<dbReference type="EMBL" id="CP002623">
    <property type="protein sequence ID" value="AEI95979.1"/>
    <property type="molecule type" value="Genomic_DNA"/>
</dbReference>
<keyword evidence="3" id="KW-0812">Transmembrane</keyword>